<evidence type="ECO:0000313" key="2">
    <source>
        <dbReference type="Proteomes" id="UP000592820"/>
    </source>
</evidence>
<dbReference type="EMBL" id="JACHDE010000008">
    <property type="protein sequence ID" value="MBB5402521.1"/>
    <property type="molecule type" value="Genomic_DNA"/>
</dbReference>
<comment type="caution">
    <text evidence="1">The sequence shown here is derived from an EMBL/GenBank/DDBJ whole genome shotgun (WGS) entry which is preliminary data.</text>
</comment>
<gene>
    <name evidence="1" type="ORF">HDG41_004607</name>
</gene>
<dbReference type="AlphaFoldDB" id="A0A7W8LBD5"/>
<protein>
    <submittedName>
        <fullName evidence="1">Uncharacterized protein</fullName>
    </submittedName>
</protein>
<organism evidence="1 2">
    <name type="scientific">Paraburkholderia youngii</name>
    <dbReference type="NCBI Taxonomy" id="2782701"/>
    <lineage>
        <taxon>Bacteria</taxon>
        <taxon>Pseudomonadati</taxon>
        <taxon>Pseudomonadota</taxon>
        <taxon>Betaproteobacteria</taxon>
        <taxon>Burkholderiales</taxon>
        <taxon>Burkholderiaceae</taxon>
        <taxon>Paraburkholderia</taxon>
    </lineage>
</organism>
<dbReference type="RefSeq" id="WP_184227203.1">
    <property type="nucleotide sequence ID" value="NZ_JACHDE010000008.1"/>
</dbReference>
<dbReference type="Proteomes" id="UP000592820">
    <property type="component" value="Unassembled WGS sequence"/>
</dbReference>
<sequence>MLVIIGRTQILSTIFASIFDSSRAALRQERPAGQAAWLSGGNITRFHGAKLTVGGRVFVNKN</sequence>
<accession>A0A7W8LBD5</accession>
<name>A0A7W8LBD5_9BURK</name>
<reference evidence="1 2" key="1">
    <citation type="submission" date="2020-08" db="EMBL/GenBank/DDBJ databases">
        <title>Genomic Encyclopedia of Type Strains, Phase IV (KMG-V): Genome sequencing to study the core and pangenomes of soil and plant-associated prokaryotes.</title>
        <authorList>
            <person name="Whitman W."/>
        </authorList>
    </citation>
    <scope>NUCLEOTIDE SEQUENCE [LARGE SCALE GENOMIC DNA]</scope>
    <source>
        <strain evidence="1 2">JPY162</strain>
    </source>
</reference>
<proteinExistence type="predicted"/>
<evidence type="ECO:0000313" key="1">
    <source>
        <dbReference type="EMBL" id="MBB5402521.1"/>
    </source>
</evidence>